<evidence type="ECO:0000256" key="4">
    <source>
        <dbReference type="ARBA" id="ARBA00023004"/>
    </source>
</evidence>
<organism evidence="7 8">
    <name type="scientific">Desulfobacca acetoxidans (strain ATCC 700848 / DSM 11109 / ASRB2)</name>
    <dbReference type="NCBI Taxonomy" id="880072"/>
    <lineage>
        <taxon>Bacteria</taxon>
        <taxon>Pseudomonadati</taxon>
        <taxon>Thermodesulfobacteriota</taxon>
        <taxon>Desulfobaccia</taxon>
        <taxon>Desulfobaccales</taxon>
        <taxon>Desulfobaccaceae</taxon>
        <taxon>Desulfobacca</taxon>
    </lineage>
</organism>
<dbReference type="HOGENOM" id="CLU_009273_4_4_7"/>
<dbReference type="KEGG" id="dao:Desac_2667"/>
<proteinExistence type="predicted"/>
<evidence type="ECO:0000256" key="3">
    <source>
        <dbReference type="ARBA" id="ARBA00022723"/>
    </source>
</evidence>
<keyword evidence="4" id="KW-0408">Iron</keyword>
<dbReference type="PROSITE" id="PS51918">
    <property type="entry name" value="RADICAL_SAM"/>
    <property type="match status" value="1"/>
</dbReference>
<dbReference type="Gene3D" id="3.20.20.70">
    <property type="entry name" value="Aldolase class I"/>
    <property type="match status" value="1"/>
</dbReference>
<dbReference type="GO" id="GO:0003824">
    <property type="term" value="F:catalytic activity"/>
    <property type="evidence" value="ECO:0007669"/>
    <property type="project" value="InterPro"/>
</dbReference>
<sequence length="511" mass="57087">MVVYHTMLRQAVCQKFCEYYKPHKDEAEKCLAYAWLSAWQQLEPALLPALTAISVNPDLPQPVPQILPEVVCSRCAFRRHGCDFAKALAEAAPCGGLRALAALLESGWLAAADLAKIWEQVLPQLYLRLAEHVSLRYPETPHLYDRLSDELYEVNDAGFDWLTRGDGTTPGLAVLADREFLDFLLAESMLAGCAAPSPRTLRWRRSPIPSLRYLELMITERCNLRCRHCYLGEVGEAELPLDAVLQTLQEFQEMQGLRVLLSGGEPLMHRHWQELNNHLPEFELRFVLLSNGLLLTDKVIEALRVHEVQLSLDGLEPGHDLLRGPGTWKKTVDRMQALQSAGFEVSVATMIHRGNVAELAEMSRWLQQAEVREWNLDIPCLSGRLAENQDLWVEPTEAAKFLDLGFGGSDHGATGDFACGRHLAAVLPNATVAKCGLYRDQPLGKLSEGLETCWLRLLHLHLSVLDCAPCPYVHDCRGGCRFRAGGGLGPDPVMCARYGIDPTQYFSPLYS</sequence>
<keyword evidence="5" id="KW-0411">Iron-sulfur</keyword>
<reference evidence="8" key="2">
    <citation type="submission" date="2011-03" db="EMBL/GenBank/DDBJ databases">
        <title>The complete genome of Desulfobacca acetoxidans DSM 11109.</title>
        <authorList>
            <consortium name="US DOE Joint Genome Institute (JGI-PGF)"/>
            <person name="Lucas S."/>
            <person name="Copeland A."/>
            <person name="Lapidus A."/>
            <person name="Bruce D."/>
            <person name="Goodwin L."/>
            <person name="Pitluck S."/>
            <person name="Peters L."/>
            <person name="Kyrpides N."/>
            <person name="Mavromatis K."/>
            <person name="Ivanova N."/>
            <person name="Ovchinnikova G."/>
            <person name="Teshima H."/>
            <person name="Detter J.C."/>
            <person name="Han C."/>
            <person name="Land M."/>
            <person name="Hauser L."/>
            <person name="Markowitz V."/>
            <person name="Cheng J.-F."/>
            <person name="Hugenholtz P."/>
            <person name="Woyke T."/>
            <person name="Wu D."/>
            <person name="Spring S."/>
            <person name="Schueler E."/>
            <person name="Brambilla E."/>
            <person name="Klenk H.-P."/>
            <person name="Eisen J.A."/>
        </authorList>
    </citation>
    <scope>NUCLEOTIDE SEQUENCE [LARGE SCALE GENOMIC DNA]</scope>
    <source>
        <strain evidence="8">ATCC 700848 / DSM 11109 / ASRB2</strain>
    </source>
</reference>
<dbReference type="InterPro" id="IPR007197">
    <property type="entry name" value="rSAM"/>
</dbReference>
<dbReference type="AlphaFoldDB" id="F2NIK7"/>
<keyword evidence="3" id="KW-0479">Metal-binding</keyword>
<evidence type="ECO:0000256" key="2">
    <source>
        <dbReference type="ARBA" id="ARBA00022691"/>
    </source>
</evidence>
<gene>
    <name evidence="7" type="ordered locus">Desac_2667</name>
</gene>
<evidence type="ECO:0000259" key="6">
    <source>
        <dbReference type="PROSITE" id="PS51918"/>
    </source>
</evidence>
<dbReference type="SFLD" id="SFLDG01067">
    <property type="entry name" value="SPASM/twitch_domain_containing"/>
    <property type="match status" value="1"/>
</dbReference>
<dbReference type="InterPro" id="IPR013785">
    <property type="entry name" value="Aldolase_TIM"/>
</dbReference>
<name>F2NIK7_DESAR</name>
<dbReference type="GO" id="GO:0046872">
    <property type="term" value="F:metal ion binding"/>
    <property type="evidence" value="ECO:0007669"/>
    <property type="project" value="UniProtKB-KW"/>
</dbReference>
<dbReference type="PANTHER" id="PTHR11228">
    <property type="entry name" value="RADICAL SAM DOMAIN PROTEIN"/>
    <property type="match status" value="1"/>
</dbReference>
<evidence type="ECO:0000256" key="5">
    <source>
        <dbReference type="ARBA" id="ARBA00023014"/>
    </source>
</evidence>
<reference evidence="7 8" key="1">
    <citation type="journal article" date="2011" name="Stand. Genomic Sci.">
        <title>Complete genome sequence of the acetate-degrading sulfate reducer Desulfobacca acetoxidans type strain (ASRB2).</title>
        <authorList>
            <person name="Goker M."/>
            <person name="Teshima H."/>
            <person name="Lapidus A."/>
            <person name="Nolan M."/>
            <person name="Lucas S."/>
            <person name="Hammon N."/>
            <person name="Deshpande S."/>
            <person name="Cheng J.F."/>
            <person name="Tapia R."/>
            <person name="Han C."/>
            <person name="Goodwin L."/>
            <person name="Pitluck S."/>
            <person name="Huntemann M."/>
            <person name="Liolios K."/>
            <person name="Ivanova N."/>
            <person name="Pagani I."/>
            <person name="Mavromatis K."/>
            <person name="Ovchinikova G."/>
            <person name="Pati A."/>
            <person name="Chen A."/>
            <person name="Palaniappan K."/>
            <person name="Land M."/>
            <person name="Hauser L."/>
            <person name="Brambilla E.M."/>
            <person name="Rohde M."/>
            <person name="Spring S."/>
            <person name="Detter J.C."/>
            <person name="Woyke T."/>
            <person name="Bristow J."/>
            <person name="Eisen J.A."/>
            <person name="Markowitz V."/>
            <person name="Hugenholtz P."/>
            <person name="Kyrpides N.C."/>
            <person name="Klenk H.P."/>
        </authorList>
    </citation>
    <scope>NUCLEOTIDE SEQUENCE [LARGE SCALE GENOMIC DNA]</scope>
    <source>
        <strain evidence="8">ATCC 700848 / DSM 11109 / ASRB2</strain>
    </source>
</reference>
<dbReference type="Pfam" id="PF04055">
    <property type="entry name" value="Radical_SAM"/>
    <property type="match status" value="1"/>
</dbReference>
<dbReference type="InterPro" id="IPR050377">
    <property type="entry name" value="Radical_SAM_PqqE_MftC-like"/>
</dbReference>
<keyword evidence="2" id="KW-0949">S-adenosyl-L-methionine</keyword>
<protein>
    <submittedName>
        <fullName evidence="7">Radical SAM domain protein</fullName>
    </submittedName>
</protein>
<comment type="cofactor">
    <cofactor evidence="1">
        <name>[4Fe-4S] cluster</name>
        <dbReference type="ChEBI" id="CHEBI:49883"/>
    </cofactor>
</comment>
<evidence type="ECO:0000256" key="1">
    <source>
        <dbReference type="ARBA" id="ARBA00001966"/>
    </source>
</evidence>
<dbReference type="RefSeq" id="WP_013707591.1">
    <property type="nucleotide sequence ID" value="NC_015388.1"/>
</dbReference>
<dbReference type="SFLD" id="SFLDS00029">
    <property type="entry name" value="Radical_SAM"/>
    <property type="match status" value="1"/>
</dbReference>
<dbReference type="OrthoDB" id="9782387at2"/>
<evidence type="ECO:0000313" key="7">
    <source>
        <dbReference type="EMBL" id="AEB10482.1"/>
    </source>
</evidence>
<dbReference type="Proteomes" id="UP000000483">
    <property type="component" value="Chromosome"/>
</dbReference>
<accession>F2NIK7</accession>
<feature type="domain" description="Radical SAM core" evidence="6">
    <location>
        <begin position="206"/>
        <end position="411"/>
    </location>
</feature>
<dbReference type="InterPro" id="IPR058240">
    <property type="entry name" value="rSAM_sf"/>
</dbReference>
<dbReference type="SUPFAM" id="SSF102114">
    <property type="entry name" value="Radical SAM enzymes"/>
    <property type="match status" value="1"/>
</dbReference>
<dbReference type="eggNOG" id="COG0535">
    <property type="taxonomic scope" value="Bacteria"/>
</dbReference>
<keyword evidence="8" id="KW-1185">Reference proteome</keyword>
<dbReference type="PANTHER" id="PTHR11228:SF7">
    <property type="entry name" value="PQQA PEPTIDE CYCLASE"/>
    <property type="match status" value="1"/>
</dbReference>
<dbReference type="EMBL" id="CP002629">
    <property type="protein sequence ID" value="AEB10482.1"/>
    <property type="molecule type" value="Genomic_DNA"/>
</dbReference>
<dbReference type="GO" id="GO:0051536">
    <property type="term" value="F:iron-sulfur cluster binding"/>
    <property type="evidence" value="ECO:0007669"/>
    <property type="project" value="UniProtKB-KW"/>
</dbReference>
<evidence type="ECO:0000313" key="8">
    <source>
        <dbReference type="Proteomes" id="UP000000483"/>
    </source>
</evidence>
<dbReference type="STRING" id="880072.Desac_2667"/>
<dbReference type="CDD" id="cd01335">
    <property type="entry name" value="Radical_SAM"/>
    <property type="match status" value="1"/>
</dbReference>